<evidence type="ECO:0000313" key="3">
    <source>
        <dbReference type="EMBL" id="MFD1529414.1"/>
    </source>
</evidence>
<name>A0ABW4FGN4_9PSEU</name>
<accession>A0ABW4FGN4</accession>
<feature type="transmembrane region" description="Helical" evidence="1">
    <location>
        <begin position="17"/>
        <end position="37"/>
    </location>
</feature>
<keyword evidence="4" id="KW-1185">Reference proteome</keyword>
<comment type="caution">
    <text evidence="3">The sequence shown here is derived from an EMBL/GenBank/DDBJ whole genome shotgun (WGS) entry which is preliminary data.</text>
</comment>
<gene>
    <name evidence="3" type="ORF">ACFSCY_08150</name>
</gene>
<evidence type="ECO:0000259" key="2">
    <source>
        <dbReference type="Pfam" id="PF13349"/>
    </source>
</evidence>
<dbReference type="Proteomes" id="UP001597145">
    <property type="component" value="Unassembled WGS sequence"/>
</dbReference>
<dbReference type="EMBL" id="JBHUCP010000005">
    <property type="protein sequence ID" value="MFD1529414.1"/>
    <property type="molecule type" value="Genomic_DNA"/>
</dbReference>
<dbReference type="Pfam" id="PF13349">
    <property type="entry name" value="DUF4097"/>
    <property type="match status" value="1"/>
</dbReference>
<keyword evidence="1" id="KW-0472">Membrane</keyword>
<sequence>MTAPAPATAPAHPRRGVVAAAVLLVVVVIGTGAVQLFSQIVSGTIESTSVLTPLADRFTVDTDADLTVVPSTDGQVRVHTVVRHGLGQPDLVEESTPAGVRLAVDCNAMLASSCDVAYAVELPPSFELVVSGMSGDVTARGLTGPVRVDRESGDIALFDVSGPVDVTSIWGEITAMGLGSDTVRAESITGDVRLELLQPPQSVQVDATSGEVDVVVPAGASYRVSAWTRSGERAVTVPVDPSSPRMITVDGGSGDVRLHTG</sequence>
<organism evidence="3 4">
    <name type="scientific">Pseudonocardia aurantiaca</name>
    <dbReference type="NCBI Taxonomy" id="75290"/>
    <lineage>
        <taxon>Bacteria</taxon>
        <taxon>Bacillati</taxon>
        <taxon>Actinomycetota</taxon>
        <taxon>Actinomycetes</taxon>
        <taxon>Pseudonocardiales</taxon>
        <taxon>Pseudonocardiaceae</taxon>
        <taxon>Pseudonocardia</taxon>
    </lineage>
</organism>
<keyword evidence="1" id="KW-1133">Transmembrane helix</keyword>
<proteinExistence type="predicted"/>
<dbReference type="InterPro" id="IPR025164">
    <property type="entry name" value="Toastrack_DUF4097"/>
</dbReference>
<evidence type="ECO:0000256" key="1">
    <source>
        <dbReference type="SAM" id="Phobius"/>
    </source>
</evidence>
<keyword evidence="1" id="KW-0812">Transmembrane</keyword>
<reference evidence="4" key="1">
    <citation type="journal article" date="2019" name="Int. J. Syst. Evol. Microbiol.">
        <title>The Global Catalogue of Microorganisms (GCM) 10K type strain sequencing project: providing services to taxonomists for standard genome sequencing and annotation.</title>
        <authorList>
            <consortium name="The Broad Institute Genomics Platform"/>
            <consortium name="The Broad Institute Genome Sequencing Center for Infectious Disease"/>
            <person name="Wu L."/>
            <person name="Ma J."/>
        </authorList>
    </citation>
    <scope>NUCLEOTIDE SEQUENCE [LARGE SCALE GENOMIC DNA]</scope>
    <source>
        <strain evidence="4">JCM 12165</strain>
    </source>
</reference>
<evidence type="ECO:0000313" key="4">
    <source>
        <dbReference type="Proteomes" id="UP001597145"/>
    </source>
</evidence>
<protein>
    <submittedName>
        <fullName evidence="3">DUF4097 family beta strand repeat-containing protein</fullName>
    </submittedName>
</protein>
<feature type="domain" description="DUF4097" evidence="2">
    <location>
        <begin position="127"/>
        <end position="235"/>
    </location>
</feature>
<dbReference type="RefSeq" id="WP_343984360.1">
    <property type="nucleotide sequence ID" value="NZ_BAAAJG010000020.1"/>
</dbReference>